<keyword evidence="3 5" id="KW-1133">Transmembrane helix</keyword>
<dbReference type="AlphaFoldDB" id="A0A7G6YH54"/>
<proteinExistence type="predicted"/>
<dbReference type="GO" id="GO:0016020">
    <property type="term" value="C:membrane"/>
    <property type="evidence" value="ECO:0007669"/>
    <property type="project" value="UniProtKB-SubCell"/>
</dbReference>
<dbReference type="Pfam" id="PF01794">
    <property type="entry name" value="Ferric_reduct"/>
    <property type="match status" value="1"/>
</dbReference>
<feature type="transmembrane region" description="Helical" evidence="5">
    <location>
        <begin position="87"/>
        <end position="106"/>
    </location>
</feature>
<reference evidence="8" key="1">
    <citation type="submission" date="2019-09" db="EMBL/GenBank/DDBJ databases">
        <title>Antimicrobial potential of Antarctic Bacteria.</title>
        <authorList>
            <person name="Benaud N."/>
            <person name="Edwards R.J."/>
            <person name="Ferrari B.C."/>
        </authorList>
    </citation>
    <scope>NUCLEOTIDE SEQUENCE [LARGE SCALE GENOMIC DNA]</scope>
    <source>
        <strain evidence="8">INR9</strain>
    </source>
</reference>
<evidence type="ECO:0000256" key="1">
    <source>
        <dbReference type="ARBA" id="ARBA00004141"/>
    </source>
</evidence>
<evidence type="ECO:0000313" key="8">
    <source>
        <dbReference type="Proteomes" id="UP000515511"/>
    </source>
</evidence>
<evidence type="ECO:0000256" key="5">
    <source>
        <dbReference type="SAM" id="Phobius"/>
    </source>
</evidence>
<evidence type="ECO:0000256" key="4">
    <source>
        <dbReference type="ARBA" id="ARBA00023136"/>
    </source>
</evidence>
<dbReference type="EMBL" id="CP043641">
    <property type="protein sequence ID" value="QNE37819.1"/>
    <property type="molecule type" value="Genomic_DNA"/>
</dbReference>
<protein>
    <submittedName>
        <fullName evidence="7">Iron reductase</fullName>
    </submittedName>
</protein>
<evidence type="ECO:0000256" key="3">
    <source>
        <dbReference type="ARBA" id="ARBA00022989"/>
    </source>
</evidence>
<evidence type="ECO:0000259" key="6">
    <source>
        <dbReference type="Pfam" id="PF01794"/>
    </source>
</evidence>
<feature type="transmembrane region" description="Helical" evidence="5">
    <location>
        <begin position="47"/>
        <end position="67"/>
    </location>
</feature>
<keyword evidence="4 5" id="KW-0472">Membrane</keyword>
<evidence type="ECO:0000256" key="2">
    <source>
        <dbReference type="ARBA" id="ARBA00022692"/>
    </source>
</evidence>
<feature type="transmembrane region" description="Helical" evidence="5">
    <location>
        <begin position="6"/>
        <end position="26"/>
    </location>
</feature>
<evidence type="ECO:0000313" key="7">
    <source>
        <dbReference type="EMBL" id="QNE37819.1"/>
    </source>
</evidence>
<gene>
    <name evidence="7" type="ORF">F1C12_18860</name>
</gene>
<organism evidence="7 8">
    <name type="scientific">Leifsonia shinshuensis</name>
    <dbReference type="NCBI Taxonomy" id="150026"/>
    <lineage>
        <taxon>Bacteria</taxon>
        <taxon>Bacillati</taxon>
        <taxon>Actinomycetota</taxon>
        <taxon>Actinomycetes</taxon>
        <taxon>Micrococcales</taxon>
        <taxon>Microbacteriaceae</taxon>
        <taxon>Leifsonia</taxon>
    </lineage>
</organism>
<feature type="transmembrane region" description="Helical" evidence="5">
    <location>
        <begin position="142"/>
        <end position="163"/>
    </location>
</feature>
<name>A0A7G6YH54_9MICO</name>
<comment type="subcellular location">
    <subcellularLocation>
        <location evidence="1">Membrane</location>
        <topology evidence="1">Multi-pass membrane protein</topology>
    </subcellularLocation>
</comment>
<dbReference type="KEGG" id="lse:F1C12_18860"/>
<dbReference type="InterPro" id="IPR013130">
    <property type="entry name" value="Fe3_Rdtase_TM_dom"/>
</dbReference>
<feature type="transmembrane region" description="Helical" evidence="5">
    <location>
        <begin position="118"/>
        <end position="136"/>
    </location>
</feature>
<accession>A0A7G6YH54</accession>
<keyword evidence="2 5" id="KW-0812">Transmembrane</keyword>
<feature type="domain" description="Ferric oxidoreductase" evidence="6">
    <location>
        <begin position="9"/>
        <end position="130"/>
    </location>
</feature>
<dbReference type="Proteomes" id="UP000515511">
    <property type="component" value="Chromosome"/>
</dbReference>
<sequence length="191" mass="20798">MWAFGRASGLIALLLFTLTLVLGIVTRSGRPLPGLPRFSVSLIHRNVSLLACVFLVLHVGTLLFDSYAKLSVLDIVVPFAGSFKPLWQGLGTVAFDLVVAITITGLLRRRIGQRAFRFVHWFTYAMWPIAVLHGIGNGTNGTSGWFLLVTAGCALLVVAAVIWRLSARFVEHSHTRRLAAGLTTSGERDDA</sequence>